<keyword evidence="4" id="KW-0503">Monooxygenase</keyword>
<accession>A0ABT2ZSZ4</accession>
<dbReference type="InterPro" id="IPR013785">
    <property type="entry name" value="Aldolase_TIM"/>
</dbReference>
<keyword evidence="2" id="KW-0288">FMN</keyword>
<sequence>MQQLQTPLCHYLGIDVPVIAAPVSASPVFVAAVSNAGGLGVLQATWMTAAELRQSINAIRQRTERPFGVNFVLALTAEQKHATLDIALEEGVGIISTFWADPAPVIDRIHDAGAISCHTVGSSAEAKRVVDLGVDVIVAQGFEAGGHVWGEVGTLALTPAVVDAVPGAHVVSAGGIADGRGLAAALALGAGGVWVGTRFLLAEECNIHPEYRDRIIAARETDAMMSEAFDGGWPDAKHRSLVNETLERWIAAGRPASGQRPNEGEVIAFDDSGGPIPRYDLQEPLENMTGNVAAMVLYAGQGVGLTNARLPVAAIIDNMVAEASEIFVRMSAS</sequence>
<dbReference type="Proteomes" id="UP001652564">
    <property type="component" value="Unassembled WGS sequence"/>
</dbReference>
<dbReference type="SUPFAM" id="SSF51412">
    <property type="entry name" value="Inosine monophosphate dehydrogenase (IMPDH)"/>
    <property type="match status" value="1"/>
</dbReference>
<keyword evidence="3" id="KW-0560">Oxidoreductase</keyword>
<dbReference type="Pfam" id="PF03060">
    <property type="entry name" value="NMO"/>
    <property type="match status" value="1"/>
</dbReference>
<evidence type="ECO:0000256" key="3">
    <source>
        <dbReference type="ARBA" id="ARBA00023002"/>
    </source>
</evidence>
<reference evidence="4 5" key="1">
    <citation type="submission" date="2022-10" db="EMBL/GenBank/DDBJ databases">
        <title>Defluviimonas sp. nov., isolated from ocean surface sediments.</title>
        <authorList>
            <person name="He W."/>
            <person name="Wang L."/>
            <person name="Zhang D.-F."/>
        </authorList>
    </citation>
    <scope>NUCLEOTIDE SEQUENCE [LARGE SCALE GENOMIC DNA]</scope>
    <source>
        <strain evidence="4 5">WL0050</strain>
    </source>
</reference>
<evidence type="ECO:0000313" key="5">
    <source>
        <dbReference type="Proteomes" id="UP001652564"/>
    </source>
</evidence>
<keyword evidence="1" id="KW-0285">Flavoprotein</keyword>
<evidence type="ECO:0000313" key="4">
    <source>
        <dbReference type="EMBL" id="MCV2874242.1"/>
    </source>
</evidence>
<dbReference type="PANTHER" id="PTHR32332">
    <property type="entry name" value="2-NITROPROPANE DIOXYGENASE"/>
    <property type="match status" value="1"/>
</dbReference>
<dbReference type="InterPro" id="IPR004136">
    <property type="entry name" value="NMO"/>
</dbReference>
<evidence type="ECO:0000256" key="2">
    <source>
        <dbReference type="ARBA" id="ARBA00022643"/>
    </source>
</evidence>
<name>A0ABT2ZSZ4_9RHOB</name>
<proteinExistence type="predicted"/>
<dbReference type="PANTHER" id="PTHR32332:SF20">
    <property type="entry name" value="2-NITROPROPANE DIOXYGENASE-LIKE PROTEIN"/>
    <property type="match status" value="1"/>
</dbReference>
<dbReference type="RefSeq" id="WP_412175654.1">
    <property type="nucleotide sequence ID" value="NZ_JAOWKZ010000005.1"/>
</dbReference>
<dbReference type="EMBL" id="JAOWKZ010000005">
    <property type="protein sequence ID" value="MCV2874242.1"/>
    <property type="molecule type" value="Genomic_DNA"/>
</dbReference>
<gene>
    <name evidence="4" type="ORF">OEZ71_18255</name>
</gene>
<protein>
    <submittedName>
        <fullName evidence="4">Nitronate monooxygenase</fullName>
    </submittedName>
</protein>
<organism evidence="4 5">
    <name type="scientific">Albidovulum litorale</name>
    <dbReference type="NCBI Taxonomy" id="2984134"/>
    <lineage>
        <taxon>Bacteria</taxon>
        <taxon>Pseudomonadati</taxon>
        <taxon>Pseudomonadota</taxon>
        <taxon>Alphaproteobacteria</taxon>
        <taxon>Rhodobacterales</taxon>
        <taxon>Paracoccaceae</taxon>
        <taxon>Albidovulum</taxon>
    </lineage>
</organism>
<evidence type="ECO:0000256" key="1">
    <source>
        <dbReference type="ARBA" id="ARBA00022630"/>
    </source>
</evidence>
<dbReference type="GO" id="GO:0004497">
    <property type="term" value="F:monooxygenase activity"/>
    <property type="evidence" value="ECO:0007669"/>
    <property type="project" value="UniProtKB-KW"/>
</dbReference>
<dbReference type="Gene3D" id="3.20.20.70">
    <property type="entry name" value="Aldolase class I"/>
    <property type="match status" value="1"/>
</dbReference>
<keyword evidence="5" id="KW-1185">Reference proteome</keyword>
<dbReference type="CDD" id="cd04730">
    <property type="entry name" value="NPD_like"/>
    <property type="match status" value="1"/>
</dbReference>
<comment type="caution">
    <text evidence="4">The sequence shown here is derived from an EMBL/GenBank/DDBJ whole genome shotgun (WGS) entry which is preliminary data.</text>
</comment>